<dbReference type="Proteomes" id="UP000078390">
    <property type="component" value="Unassembled WGS sequence"/>
</dbReference>
<sequence length="129" mass="14583">MAKDTKTHKLNEVTLDEAHYILSEAYQELESLPEALQGIAQALDLVAHHEVRHRHECPTCQRGDFCPSVLNVRDILSKLTDALTMLSRYAELELEYIRDAVGVIGQELYGADERALREARTLSPSLPLR</sequence>
<proteinExistence type="predicted"/>
<gene>
    <name evidence="1" type="ORF">TDIS_1525</name>
</gene>
<reference evidence="1 2" key="1">
    <citation type="submission" date="2016-04" db="EMBL/GenBank/DDBJ databases">
        <title>Genome analysis of Thermosulfurimonas dismutans, the first thermophilic sulfur-disproportionating bacterium of the phylum Thermodesulfobacteria.</title>
        <authorList>
            <person name="Mardanov A.V."/>
            <person name="Beletsky A.V."/>
            <person name="Kadnikov V.V."/>
            <person name="Slobodkin A.I."/>
            <person name="Ravin N.V."/>
        </authorList>
    </citation>
    <scope>NUCLEOTIDE SEQUENCE [LARGE SCALE GENOMIC DNA]</scope>
    <source>
        <strain evidence="1 2">S95</strain>
    </source>
</reference>
<accession>A0A179D2M5</accession>
<organism evidence="1 2">
    <name type="scientific">Thermosulfurimonas dismutans</name>
    <dbReference type="NCBI Taxonomy" id="999894"/>
    <lineage>
        <taxon>Bacteria</taxon>
        <taxon>Pseudomonadati</taxon>
        <taxon>Thermodesulfobacteriota</taxon>
        <taxon>Thermodesulfobacteria</taxon>
        <taxon>Thermodesulfobacteriales</taxon>
        <taxon>Thermodesulfobacteriaceae</taxon>
        <taxon>Thermosulfurimonas</taxon>
    </lineage>
</organism>
<dbReference type="AlphaFoldDB" id="A0A179D2M5"/>
<evidence type="ECO:0000313" key="1">
    <source>
        <dbReference type="EMBL" id="OAQ20330.1"/>
    </source>
</evidence>
<dbReference type="RefSeq" id="WP_068670967.1">
    <property type="nucleotide sequence ID" value="NZ_LWLG01000012.1"/>
</dbReference>
<comment type="caution">
    <text evidence="1">The sequence shown here is derived from an EMBL/GenBank/DDBJ whole genome shotgun (WGS) entry which is preliminary data.</text>
</comment>
<evidence type="ECO:0000313" key="2">
    <source>
        <dbReference type="Proteomes" id="UP000078390"/>
    </source>
</evidence>
<dbReference type="EMBL" id="LWLG01000012">
    <property type="protein sequence ID" value="OAQ20330.1"/>
    <property type="molecule type" value="Genomic_DNA"/>
</dbReference>
<keyword evidence="2" id="KW-1185">Reference proteome</keyword>
<name>A0A179D2M5_9BACT</name>
<protein>
    <submittedName>
        <fullName evidence="1">Uncharacterized protein</fullName>
    </submittedName>
</protein>
<dbReference type="STRING" id="999894.TDIS_1525"/>